<sequence>MFGKNDFFDGIDEFDFLDSNFDGLDTFGEKSTSSHLENPKEVLKQNDEPPYTPSDLLNWPPFDQFDLFPVIDSQPSPQVEHRSKKRKLNDMELQGRIEFLEERRGDLQDEEKKELKKAKNALNQRHARERAKQKKIRLEQQAEALKTSILETSKTIKELEVENNALKRELSFLSGLAKTVQQICNHSSVEDYFSRSNPFENPSLTPSPDDINATNIPSDLITMDSQFLTEDTSHYLHTENERAPYLVHFNQGKLYNYKNEVILDSRLLYVLDKNNNLYAVPSSYNWSHSWFFAGQPVKAAGFIETDNTGEISSISNESEHYKPTMLQMLPALRYFSQQIKLSQSPEKSTVVYESHDRAKEGIILTYLLKDIARLNGEYDINNVLHKLTAMGRQNTKKTSVVAKEIQGYETKINDDNSEVAVSRYGLGPNRT</sequence>
<feature type="compositionally biased region" description="Basic residues" evidence="1">
    <location>
        <begin position="115"/>
        <end position="135"/>
    </location>
</feature>
<reference evidence="2 3" key="1">
    <citation type="journal article" date="2024" name="Pathogens">
        <title>Characterization of a Novel Species of Legionella Isolated from a Healthcare Facility: Legionella resiliens sp. nov.</title>
        <authorList>
            <person name="Cristino S."/>
            <person name="Pascale M.R."/>
            <person name="Marino F."/>
            <person name="Derelitto C."/>
            <person name="Salaris S."/>
            <person name="Orsini M."/>
            <person name="Squarzoni S."/>
            <person name="Grottola A."/>
            <person name="Girolamini L."/>
        </authorList>
    </citation>
    <scope>NUCLEOTIDE SEQUENCE [LARGE SCALE GENOMIC DNA]</scope>
    <source>
        <strain evidence="2 3">8cVS16</strain>
    </source>
</reference>
<evidence type="ECO:0000256" key="1">
    <source>
        <dbReference type="SAM" id="MobiDB-lite"/>
    </source>
</evidence>
<dbReference type="EMBL" id="JAJTND010000004">
    <property type="protein sequence ID" value="MCE3531997.1"/>
    <property type="molecule type" value="Genomic_DNA"/>
</dbReference>
<feature type="region of interest" description="Disordered" evidence="1">
    <location>
        <begin position="108"/>
        <end position="135"/>
    </location>
</feature>
<protein>
    <recommendedName>
        <fullName evidence="4">BZIP transcription factor</fullName>
    </recommendedName>
</protein>
<gene>
    <name evidence="2" type="ORF">LXO92_06380</name>
</gene>
<evidence type="ECO:0008006" key="4">
    <source>
        <dbReference type="Google" id="ProtNLM"/>
    </source>
</evidence>
<feature type="compositionally biased region" description="Basic and acidic residues" evidence="1">
    <location>
        <begin position="37"/>
        <end position="47"/>
    </location>
</feature>
<keyword evidence="3" id="KW-1185">Reference proteome</keyword>
<dbReference type="Proteomes" id="UP001320170">
    <property type="component" value="Unassembled WGS sequence"/>
</dbReference>
<feature type="region of interest" description="Disordered" evidence="1">
    <location>
        <begin position="30"/>
        <end position="54"/>
    </location>
</feature>
<name>A0ABS8X1Y4_9GAMM</name>
<comment type="caution">
    <text evidence="2">The sequence shown here is derived from an EMBL/GenBank/DDBJ whole genome shotgun (WGS) entry which is preliminary data.</text>
</comment>
<evidence type="ECO:0000313" key="3">
    <source>
        <dbReference type="Proteomes" id="UP001320170"/>
    </source>
</evidence>
<dbReference type="RefSeq" id="WP_232890632.1">
    <property type="nucleotide sequence ID" value="NZ_JAJSPM010000005.1"/>
</dbReference>
<organism evidence="2 3">
    <name type="scientific">Legionella resiliens</name>
    <dbReference type="NCBI Taxonomy" id="2905958"/>
    <lineage>
        <taxon>Bacteria</taxon>
        <taxon>Pseudomonadati</taxon>
        <taxon>Pseudomonadota</taxon>
        <taxon>Gammaproteobacteria</taxon>
        <taxon>Legionellales</taxon>
        <taxon>Legionellaceae</taxon>
        <taxon>Legionella</taxon>
    </lineage>
</organism>
<evidence type="ECO:0000313" key="2">
    <source>
        <dbReference type="EMBL" id="MCE3531997.1"/>
    </source>
</evidence>
<accession>A0ABS8X1Y4</accession>
<proteinExistence type="predicted"/>